<reference evidence="2" key="1">
    <citation type="journal article" date="2017" name="Nature">
        <title>The sunflower genome provides insights into oil metabolism, flowering and Asterid evolution.</title>
        <authorList>
            <person name="Badouin H."/>
            <person name="Gouzy J."/>
            <person name="Grassa C.J."/>
            <person name="Murat F."/>
            <person name="Staton S.E."/>
            <person name="Cottret L."/>
            <person name="Lelandais-Briere C."/>
            <person name="Owens G.L."/>
            <person name="Carrere S."/>
            <person name="Mayjonade B."/>
            <person name="Legrand L."/>
            <person name="Gill N."/>
            <person name="Kane N.C."/>
            <person name="Bowers J.E."/>
            <person name="Hubner S."/>
            <person name="Bellec A."/>
            <person name="Berard A."/>
            <person name="Berges H."/>
            <person name="Blanchet N."/>
            <person name="Boniface M.C."/>
            <person name="Brunel D."/>
            <person name="Catrice O."/>
            <person name="Chaidir N."/>
            <person name="Claudel C."/>
            <person name="Donnadieu C."/>
            <person name="Faraut T."/>
            <person name="Fievet G."/>
            <person name="Helmstetter N."/>
            <person name="King M."/>
            <person name="Knapp S.J."/>
            <person name="Lai Z."/>
            <person name="Le Paslier M.C."/>
            <person name="Lippi Y."/>
            <person name="Lorenzon L."/>
            <person name="Mandel J.R."/>
            <person name="Marage G."/>
            <person name="Marchand G."/>
            <person name="Marquand E."/>
            <person name="Bret-Mestries E."/>
            <person name="Morien E."/>
            <person name="Nambeesan S."/>
            <person name="Nguyen T."/>
            <person name="Pegot-Espagnet P."/>
            <person name="Pouilly N."/>
            <person name="Raftis F."/>
            <person name="Sallet E."/>
            <person name="Schiex T."/>
            <person name="Thomas J."/>
            <person name="Vandecasteele C."/>
            <person name="Vares D."/>
            <person name="Vear F."/>
            <person name="Vautrin S."/>
            <person name="Crespi M."/>
            <person name="Mangin B."/>
            <person name="Burke J.M."/>
            <person name="Salse J."/>
            <person name="Munos S."/>
            <person name="Vincourt P."/>
            <person name="Rieseberg L.H."/>
            <person name="Langlade N.B."/>
        </authorList>
    </citation>
    <scope>NUCLEOTIDE SEQUENCE</scope>
    <source>
        <tissue evidence="2">Leaves</tissue>
    </source>
</reference>
<dbReference type="GO" id="GO:0004816">
    <property type="term" value="F:asparagine-tRNA ligase activity"/>
    <property type="evidence" value="ECO:0007669"/>
    <property type="project" value="UniProtKB-EC"/>
</dbReference>
<reference evidence="2" key="2">
    <citation type="submission" date="2020-06" db="EMBL/GenBank/DDBJ databases">
        <title>Helianthus annuus Genome sequencing and assembly Release 2.</title>
        <authorList>
            <person name="Gouzy J."/>
            <person name="Langlade N."/>
            <person name="Munos S."/>
        </authorList>
    </citation>
    <scope>NUCLEOTIDE SEQUENCE</scope>
    <source>
        <tissue evidence="2">Leaves</tissue>
    </source>
</reference>
<dbReference type="InterPro" id="IPR056794">
    <property type="entry name" value="PATL1-6_C_GOLD"/>
</dbReference>
<dbReference type="Gene3D" id="3.30.930.10">
    <property type="entry name" value="Bira Bifunctional Protein, Domain 2"/>
    <property type="match status" value="1"/>
</dbReference>
<dbReference type="Pfam" id="PF25099">
    <property type="entry name" value="GOLD_PATL1_C"/>
    <property type="match status" value="1"/>
</dbReference>
<keyword evidence="2" id="KW-0436">Ligase</keyword>
<name>A0A9K3DII9_HELAN</name>
<sequence length="88" mass="10308">MMTIDWDITITRREVTYKEEFVPKDGGSYNVLVQKRNHQVYTFGPTFRAENSKTSRHLAEFWVFFRCSYNNGLIAGIELIIFIINIGV</sequence>
<dbReference type="Gramene" id="mRNA:HanXRQr2_Chr17g0796121">
    <property type="protein sequence ID" value="mRNA:HanXRQr2_Chr17g0796121"/>
    <property type="gene ID" value="HanXRQr2_Chr17g0796121"/>
</dbReference>
<dbReference type="EC" id="6.1.1.22" evidence="2"/>
<proteinExistence type="predicted"/>
<evidence type="ECO:0000313" key="3">
    <source>
        <dbReference type="Proteomes" id="UP000215914"/>
    </source>
</evidence>
<protein>
    <submittedName>
        <fullName evidence="2">Asparagine--tRNA ligase</fullName>
        <ecNumber evidence="2">6.1.1.22</ecNumber>
    </submittedName>
</protein>
<accession>A0A9K3DII9</accession>
<dbReference type="InterPro" id="IPR045864">
    <property type="entry name" value="aa-tRNA-synth_II/BPL/LPL"/>
</dbReference>
<dbReference type="EMBL" id="MNCJ02000332">
    <property type="protein sequence ID" value="KAF5754868.1"/>
    <property type="molecule type" value="Genomic_DNA"/>
</dbReference>
<gene>
    <name evidence="2" type="ORF">HanXRQr2_Chr17g0796121</name>
</gene>
<dbReference type="AlphaFoldDB" id="A0A9K3DII9"/>
<dbReference type="SUPFAM" id="SSF55681">
    <property type="entry name" value="Class II aaRS and biotin synthetases"/>
    <property type="match status" value="1"/>
</dbReference>
<evidence type="ECO:0000259" key="1">
    <source>
        <dbReference type="Pfam" id="PF25099"/>
    </source>
</evidence>
<organism evidence="2 3">
    <name type="scientific">Helianthus annuus</name>
    <name type="common">Common sunflower</name>
    <dbReference type="NCBI Taxonomy" id="4232"/>
    <lineage>
        <taxon>Eukaryota</taxon>
        <taxon>Viridiplantae</taxon>
        <taxon>Streptophyta</taxon>
        <taxon>Embryophyta</taxon>
        <taxon>Tracheophyta</taxon>
        <taxon>Spermatophyta</taxon>
        <taxon>Magnoliopsida</taxon>
        <taxon>eudicotyledons</taxon>
        <taxon>Gunneridae</taxon>
        <taxon>Pentapetalae</taxon>
        <taxon>asterids</taxon>
        <taxon>campanulids</taxon>
        <taxon>Asterales</taxon>
        <taxon>Asteraceae</taxon>
        <taxon>Asteroideae</taxon>
        <taxon>Heliantheae alliance</taxon>
        <taxon>Heliantheae</taxon>
        <taxon>Helianthus</taxon>
    </lineage>
</organism>
<evidence type="ECO:0000313" key="2">
    <source>
        <dbReference type="EMBL" id="KAF5754868.1"/>
    </source>
</evidence>
<feature type="domain" description="Patellin-1-6 C-terminal GOLD" evidence="1">
    <location>
        <begin position="2"/>
        <end position="39"/>
    </location>
</feature>
<dbReference type="Proteomes" id="UP000215914">
    <property type="component" value="Unassembled WGS sequence"/>
</dbReference>
<comment type="caution">
    <text evidence="2">The sequence shown here is derived from an EMBL/GenBank/DDBJ whole genome shotgun (WGS) entry which is preliminary data.</text>
</comment>
<keyword evidence="3" id="KW-1185">Reference proteome</keyword>